<evidence type="ECO:0000313" key="1">
    <source>
        <dbReference type="EMBL" id="KAJ2792625.1"/>
    </source>
</evidence>
<name>A0ACC1KQ13_9FUNG</name>
<sequence>MSSIDNDGSAAIQRQIDSGPTREMTVGEAVTAYEVEQTAAVINAGNYRRVALQFPDHLLSHSTLVSTELQGRIDADARVFILADTSYGSCCVDEVAADHYSADLIVHYGRTCLSLSSRIPVFYVFGRDPLDKDHCTELVAGCLEGRQLLVMSDVPLAYAVPEVAQSLGRRRDGEGALVFGQVVASEIAVDGRLYDPKQAGVAPGRSWQLPREESIGDYTVLYLGGESLTLTNILLTVRCRSVFSYDPATRLLREESLQVNRHLARRFKMVQHARDADVIGIVVGTLAATRYLRVIEALKGMIRRAHKKFYVFVVGKLNVAKLANFAEIETYVLVACPENSLVDSKEFFAPVVTPFEMLLALSKSRQWTGDYVTDFHAFLDDADRELMDEAVDDDDDRPHFSLITGALKQSRRFNDPREDVDGEGQLAVRNGRTEIAQYLGSAGAEFLLTRSFRGLGHDDQENRSDEPALATEGRSGIARGYANESSRGMEAVVMARPAIRCFSTDLPPLGCDVVHQPVAPAIGDLLVDSGCHTCSSLTHHARRFDLAPSGPCDCHVQDIACLGCGNVVGYYIHRPCFRCLAQRLRIKQRGFQHLWTFYQDNVHAVPRENDYGDPVGWEELPSPPAPAATAIRRVVEPLPPPVSVDSALIESAAAVERQREPPVSINMAARSFGEAVAVPPVNERRLGVAADSEDAAHRPSGRRAHWLMFMSQRVAAERILHNPRAGREARQEAMRTLAALREQEWDSLSRVNSSTAEPATLPPPRPSTQTTVTTHGGSGRSQAGQAISHVPSFGAQPPPLVALSGANRRDEAMEPLCPSTKPKAQALLPPAGLSNWLFQVGLDCMIKWEEISLSR</sequence>
<keyword evidence="2" id="KW-1185">Reference proteome</keyword>
<dbReference type="Proteomes" id="UP001140066">
    <property type="component" value="Unassembled WGS sequence"/>
</dbReference>
<gene>
    <name evidence="1" type="primary">DPH2</name>
    <name evidence="1" type="ORF">GGI18_000263</name>
</gene>
<dbReference type="EMBL" id="JANBUK010000015">
    <property type="protein sequence ID" value="KAJ2792625.1"/>
    <property type="molecule type" value="Genomic_DNA"/>
</dbReference>
<proteinExistence type="predicted"/>
<reference evidence="1" key="1">
    <citation type="submission" date="2022-07" db="EMBL/GenBank/DDBJ databases">
        <title>Phylogenomic reconstructions and comparative analyses of Kickxellomycotina fungi.</title>
        <authorList>
            <person name="Reynolds N.K."/>
            <person name="Stajich J.E."/>
            <person name="Barry K."/>
            <person name="Grigoriev I.V."/>
            <person name="Crous P."/>
            <person name="Smith M.E."/>
        </authorList>
    </citation>
    <scope>NUCLEOTIDE SEQUENCE</scope>
    <source>
        <strain evidence="1">BCRC 34191</strain>
    </source>
</reference>
<evidence type="ECO:0000313" key="2">
    <source>
        <dbReference type="Proteomes" id="UP001140066"/>
    </source>
</evidence>
<organism evidence="1 2">
    <name type="scientific">Coemansia linderi</name>
    <dbReference type="NCBI Taxonomy" id="2663919"/>
    <lineage>
        <taxon>Eukaryota</taxon>
        <taxon>Fungi</taxon>
        <taxon>Fungi incertae sedis</taxon>
        <taxon>Zoopagomycota</taxon>
        <taxon>Kickxellomycotina</taxon>
        <taxon>Kickxellomycetes</taxon>
        <taxon>Kickxellales</taxon>
        <taxon>Kickxellaceae</taxon>
        <taxon>Coemansia</taxon>
    </lineage>
</organism>
<comment type="caution">
    <text evidence="1">The sequence shown here is derived from an EMBL/GenBank/DDBJ whole genome shotgun (WGS) entry which is preliminary data.</text>
</comment>
<protein>
    <submittedName>
        <fullName evidence="1">Diphthamide biosynthesis protein 2</fullName>
    </submittedName>
</protein>
<accession>A0ACC1KQ13</accession>